<reference evidence="2" key="1">
    <citation type="submission" date="2012-01" db="EMBL/GenBank/DDBJ databases">
        <authorList>
            <person name="Campeau S.A."/>
            <person name="Porcella S.F."/>
            <person name="Schwan T.G."/>
            <person name="Barbour A.G."/>
        </authorList>
    </citation>
    <scope>NUCLEOTIDE SEQUENCE</scope>
    <source>
        <strain evidence="2">HS1</strain>
        <plasmid evidence="2">lp174</plasmid>
    </source>
</reference>
<dbReference type="PROSITE" id="PS51257">
    <property type="entry name" value="PROKAR_LIPOPROTEIN"/>
    <property type="match status" value="1"/>
</dbReference>
<protein>
    <recommendedName>
        <fullName evidence="3">Lipoprotein</fullName>
    </recommendedName>
</protein>
<sequence length="381" mass="40342">MKYKIFIIFILTGLLLPLLALVSCNSEPEKTEGVKLGAKLNANTPTPKPGGLTGGGLRKLDPPPKPGGGATDPGNSAGNHPGGGATDPGSGAGNHPGGGATDPGGGATTGPSGGATSPGGGATDPNGGATDPGSGGSGAGNHPGGGADQQDEAEKQDIIDYFTKLMHQGIKKSISIHNDTTWSEVGESYNLQTSAQFFGVIQYTDAKKQKKLYNTQDDESKTARREMYLAFEYLLPYIEAFGALANKMAAAQNVQMKTELTNMVKKIRQYARAFYLTACNPLIKKQDKLMELDLSDLQTLKAKVGAINTEYKNINFLFINSIYNDYYNNIEIGTAKHTLQDNATAEEIQAYLNGKFTSVESEFNTVIKEAPDVAGILNKIQ</sequence>
<evidence type="ECO:0000256" key="1">
    <source>
        <dbReference type="SAM" id="MobiDB-lite"/>
    </source>
</evidence>
<organism evidence="2">
    <name type="scientific">Borrelia hermsii</name>
    <dbReference type="NCBI Taxonomy" id="140"/>
    <lineage>
        <taxon>Bacteria</taxon>
        <taxon>Pseudomonadati</taxon>
        <taxon>Spirochaetota</taxon>
        <taxon>Spirochaetia</taxon>
        <taxon>Spirochaetales</taxon>
        <taxon>Borreliaceae</taxon>
        <taxon>Borrelia</taxon>
    </lineage>
</organism>
<gene>
    <name evidence="2" type="ORF">BHA022</name>
</gene>
<feature type="compositionally biased region" description="Gly residues" evidence="1">
    <location>
        <begin position="80"/>
        <end position="122"/>
    </location>
</feature>
<geneLocation type="plasmid" evidence="2">
    <name>lp174</name>
</geneLocation>
<dbReference type="Gene3D" id="1.10.3160.10">
    <property type="entry name" value="Bbcrasp-1"/>
    <property type="match status" value="1"/>
</dbReference>
<dbReference type="Pfam" id="PF05714">
    <property type="entry name" value="PFam54_60"/>
    <property type="match status" value="1"/>
</dbReference>
<name>S4VUA9_BORHE</name>
<feature type="region of interest" description="Disordered" evidence="1">
    <location>
        <begin position="33"/>
        <end position="151"/>
    </location>
</feature>
<evidence type="ECO:0008006" key="3">
    <source>
        <dbReference type="Google" id="ProtNLM"/>
    </source>
</evidence>
<feature type="compositionally biased region" description="Gly residues" evidence="1">
    <location>
        <begin position="133"/>
        <end position="147"/>
    </location>
</feature>
<dbReference type="AlphaFoldDB" id="S4VUA9"/>
<feature type="compositionally biased region" description="Low complexity" evidence="1">
    <location>
        <begin position="123"/>
        <end position="132"/>
    </location>
</feature>
<proteinExistence type="predicted"/>
<accession>S4VUA9</accession>
<dbReference type="EMBL" id="HM008709">
    <property type="protein sequence ID" value="AGO68807.1"/>
    <property type="molecule type" value="Genomic_DNA"/>
</dbReference>
<dbReference type="InterPro" id="IPR008421">
    <property type="entry name" value="Borrelia_lipoprotein_PFam54/60"/>
</dbReference>
<reference evidence="2" key="2">
    <citation type="journal article" date="2013" name="J. Bacteriol.">
        <title>Large linear plasmids of Borrelia species that cause relapsing fever.</title>
        <authorList>
            <person name="Miller S.C."/>
            <person name="Porcella S.F."/>
            <person name="Raffel S.J."/>
            <person name="Schwan T.G."/>
            <person name="Barbour A.G."/>
        </authorList>
    </citation>
    <scope>NUCLEOTIDE SEQUENCE</scope>
    <source>
        <strain evidence="2">HS1</strain>
        <plasmid evidence="2">lp174</plasmid>
    </source>
</reference>
<evidence type="ECO:0000313" key="2">
    <source>
        <dbReference type="EMBL" id="AGO68807.1"/>
    </source>
</evidence>
<keyword evidence="2" id="KW-0614">Plasmid</keyword>